<dbReference type="InterPro" id="IPR026992">
    <property type="entry name" value="DIOX_N"/>
</dbReference>
<reference evidence="7 8" key="1">
    <citation type="submission" date="2019-12" db="EMBL/GenBank/DDBJ databases">
        <authorList>
            <person name="Scholz U."/>
            <person name="Mascher M."/>
            <person name="Fiebig A."/>
        </authorList>
    </citation>
    <scope>NUCLEOTIDE SEQUENCE</scope>
</reference>
<accession>A0A7I8I8S2</accession>
<evidence type="ECO:0000259" key="6">
    <source>
        <dbReference type="Pfam" id="PF14226"/>
    </source>
</evidence>
<evidence type="ECO:0000256" key="3">
    <source>
        <dbReference type="ARBA" id="ARBA00023002"/>
    </source>
</evidence>
<evidence type="ECO:0000256" key="2">
    <source>
        <dbReference type="ARBA" id="ARBA00022723"/>
    </source>
</evidence>
<evidence type="ECO:0000313" key="7">
    <source>
        <dbReference type="EMBL" id="CAA2614072.1"/>
    </source>
</evidence>
<dbReference type="SUPFAM" id="SSF51197">
    <property type="entry name" value="Clavaminate synthase-like"/>
    <property type="match status" value="1"/>
</dbReference>
<gene>
    <name evidence="7" type="ORF">SI7747_01000474</name>
</gene>
<evidence type="ECO:0000256" key="4">
    <source>
        <dbReference type="ARBA" id="ARBA00023004"/>
    </source>
</evidence>
<dbReference type="EMBL" id="LR743588">
    <property type="protein sequence ID" value="CAA2614072.1"/>
    <property type="molecule type" value="Genomic_DNA"/>
</dbReference>
<organism evidence="7">
    <name type="scientific">Spirodela intermedia</name>
    <name type="common">Intermediate duckweed</name>
    <dbReference type="NCBI Taxonomy" id="51605"/>
    <lineage>
        <taxon>Eukaryota</taxon>
        <taxon>Viridiplantae</taxon>
        <taxon>Streptophyta</taxon>
        <taxon>Embryophyta</taxon>
        <taxon>Tracheophyta</taxon>
        <taxon>Spermatophyta</taxon>
        <taxon>Magnoliopsida</taxon>
        <taxon>Liliopsida</taxon>
        <taxon>Araceae</taxon>
        <taxon>Lemnoideae</taxon>
        <taxon>Spirodela</taxon>
    </lineage>
</organism>
<feature type="domain" description="Isopenicillin N synthase-like Fe(2+) 2OG dioxygenase" evidence="5">
    <location>
        <begin position="146"/>
        <end position="205"/>
    </location>
</feature>
<name>A0A7I8I8S2_SPIIN</name>
<protein>
    <submittedName>
        <fullName evidence="7">Uncharacterized protein</fullName>
    </submittedName>
</protein>
<comment type="cofactor">
    <cofactor evidence="1">
        <name>L-ascorbate</name>
        <dbReference type="ChEBI" id="CHEBI:38290"/>
    </cofactor>
</comment>
<proteinExistence type="predicted"/>
<dbReference type="Gene3D" id="2.60.120.330">
    <property type="entry name" value="B-lactam Antibiotic, Isopenicillin N Synthase, Chain"/>
    <property type="match status" value="1"/>
</dbReference>
<dbReference type="Pfam" id="PF14226">
    <property type="entry name" value="DIOX_N"/>
    <property type="match status" value="1"/>
</dbReference>
<dbReference type="InterPro" id="IPR050231">
    <property type="entry name" value="Iron_ascorbate_oxido_reductase"/>
</dbReference>
<dbReference type="EMBL" id="CACRZD030000001">
    <property type="protein sequence ID" value="CAA6653884.1"/>
    <property type="molecule type" value="Genomic_DNA"/>
</dbReference>
<dbReference type="GO" id="GO:0016491">
    <property type="term" value="F:oxidoreductase activity"/>
    <property type="evidence" value="ECO:0007669"/>
    <property type="project" value="UniProtKB-KW"/>
</dbReference>
<keyword evidence="4" id="KW-0408">Iron</keyword>
<sequence length="299" mass="32695">MVVASPSPIRQEKVRALGVPVVDLSQKSGGRAAELMVRACEEFGFFKVINHGLPAAGFFTLPPEEKQRAGPPSPLGYGSRSIGFNGDTGEVEYLLLPANRSAISQRANAICSSNPDKFSCVVGEYVEAVRGLACDILEMLGEAYSDSLLRLNYYPPCGNDKDTEEGKDSHCRSSGGDATVVGFGEHTDPQVVTLLRSNDAPGLQAMTNGRLLSARHRAVVNAAKARLSTVYFAAPPLQARIAPLPEMVATRRPCLYKAFTWGEYKKAMYTLRLGHNRLDLFRKNPDEEQEDWVPRTPHD</sequence>
<dbReference type="PANTHER" id="PTHR47990">
    <property type="entry name" value="2-OXOGLUTARATE (2OG) AND FE(II)-DEPENDENT OXYGENASE SUPERFAMILY PROTEIN-RELATED"/>
    <property type="match status" value="1"/>
</dbReference>
<keyword evidence="2" id="KW-0479">Metal-binding</keyword>
<dbReference type="Proteomes" id="UP001189122">
    <property type="component" value="Unassembled WGS sequence"/>
</dbReference>
<dbReference type="AlphaFoldDB" id="A0A7I8I8S2"/>
<evidence type="ECO:0000256" key="1">
    <source>
        <dbReference type="ARBA" id="ARBA00001961"/>
    </source>
</evidence>
<dbReference type="Pfam" id="PF03171">
    <property type="entry name" value="2OG-FeII_Oxy"/>
    <property type="match status" value="1"/>
</dbReference>
<keyword evidence="8" id="KW-1185">Reference proteome</keyword>
<feature type="domain" description="Non-haem dioxygenase N-terminal" evidence="6">
    <location>
        <begin position="19"/>
        <end position="78"/>
    </location>
</feature>
<dbReference type="InterPro" id="IPR044861">
    <property type="entry name" value="IPNS-like_FE2OG_OXY"/>
</dbReference>
<keyword evidence="3" id="KW-0560">Oxidoreductase</keyword>
<evidence type="ECO:0000313" key="8">
    <source>
        <dbReference type="Proteomes" id="UP001189122"/>
    </source>
</evidence>
<dbReference type="InterPro" id="IPR027443">
    <property type="entry name" value="IPNS-like_sf"/>
</dbReference>
<evidence type="ECO:0000259" key="5">
    <source>
        <dbReference type="Pfam" id="PF03171"/>
    </source>
</evidence>
<dbReference type="GO" id="GO:0046872">
    <property type="term" value="F:metal ion binding"/>
    <property type="evidence" value="ECO:0007669"/>
    <property type="project" value="UniProtKB-KW"/>
</dbReference>